<organism evidence="9 10">
    <name type="scientific">Pseudohalioglobus lutimaris</name>
    <dbReference type="NCBI Taxonomy" id="1737061"/>
    <lineage>
        <taxon>Bacteria</taxon>
        <taxon>Pseudomonadati</taxon>
        <taxon>Pseudomonadota</taxon>
        <taxon>Gammaproteobacteria</taxon>
        <taxon>Cellvibrionales</taxon>
        <taxon>Halieaceae</taxon>
        <taxon>Pseudohalioglobus</taxon>
    </lineage>
</organism>
<keyword evidence="7" id="KW-0479">Metal-binding</keyword>
<comment type="cofactor">
    <cofactor evidence="7">
        <name>Mg(2+)</name>
        <dbReference type="ChEBI" id="CHEBI:18420"/>
    </cofactor>
</comment>
<evidence type="ECO:0000256" key="3">
    <source>
        <dbReference type="ARBA" id="ARBA00022679"/>
    </source>
</evidence>
<dbReference type="GO" id="GO:0005886">
    <property type="term" value="C:plasma membrane"/>
    <property type="evidence" value="ECO:0007669"/>
    <property type="project" value="UniProtKB-SubCell"/>
</dbReference>
<keyword evidence="6 8" id="KW-0472">Membrane</keyword>
<dbReference type="CDD" id="cd06853">
    <property type="entry name" value="GT_WecA_like"/>
    <property type="match status" value="1"/>
</dbReference>
<keyword evidence="4 8" id="KW-0812">Transmembrane</keyword>
<keyword evidence="5 8" id="KW-1133">Transmembrane helix</keyword>
<evidence type="ECO:0008006" key="11">
    <source>
        <dbReference type="Google" id="ProtNLM"/>
    </source>
</evidence>
<feature type="transmembrane region" description="Helical" evidence="8">
    <location>
        <begin position="279"/>
        <end position="304"/>
    </location>
</feature>
<dbReference type="GO" id="GO:0046872">
    <property type="term" value="F:metal ion binding"/>
    <property type="evidence" value="ECO:0007669"/>
    <property type="project" value="UniProtKB-KW"/>
</dbReference>
<dbReference type="GO" id="GO:0044038">
    <property type="term" value="P:cell wall macromolecule biosynthetic process"/>
    <property type="evidence" value="ECO:0007669"/>
    <property type="project" value="TreeGrafter"/>
</dbReference>
<evidence type="ECO:0000256" key="6">
    <source>
        <dbReference type="ARBA" id="ARBA00023136"/>
    </source>
</evidence>
<dbReference type="AlphaFoldDB" id="A0A2N5WXV0"/>
<feature type="transmembrane region" description="Helical" evidence="8">
    <location>
        <begin position="441"/>
        <end position="461"/>
    </location>
</feature>
<dbReference type="InterPro" id="IPR018480">
    <property type="entry name" value="PNAcMuramoyl-5peptid_Trfase_CS"/>
</dbReference>
<feature type="transmembrane region" description="Helical" evidence="8">
    <location>
        <begin position="236"/>
        <end position="258"/>
    </location>
</feature>
<evidence type="ECO:0000256" key="7">
    <source>
        <dbReference type="PIRSR" id="PIRSR600715-1"/>
    </source>
</evidence>
<evidence type="ECO:0000256" key="2">
    <source>
        <dbReference type="ARBA" id="ARBA00022475"/>
    </source>
</evidence>
<sequence>MQVQFVFTFIIALLSSLALIPLLIRHSSRLGLVDDPTGNARKIHAETMPRSGGIAIVAATSIALLVALPFNSQVVSYVLASLIIVVFGLLDDMLELSPKQKIGGQALGVMVAMAGGMVLTDFPLFSDAPAWIAYSITFIFVLGVINGVNFSDGMDGLAAGTTLIALGLIFVLAQEASAPIIIGITLAVGAALLGFLRFNTHPARIFMGDSGSQFLGFTLAWLAITLTQSESSSVSTLLPLLILGIPVMDIFQVVPVRIHKKLPLPGPDREHFHHQVAKLGFYNHEVVAIVYILQSLLLISAYLLRANDDWYVLVFYCSFLVIVLGALVTANIVGWRFHDEAITYEKRRNRFFRKLGEYHSYTGLFFSSAISLVLIGSALFATQISDRLLGAACICAGFLWLFKLTHWQTTSLVFARAASYPACVLLIYSATVSIQGEKFNWLIDFLFAVFVLLLLVSIRITRKQYFGLTNQDLLVALFLVCVAPLLLIEYGQGLEVVRLLFRTSVMLYAAEYALARGDSPMKRLTLGSLIALSVLAVHF</sequence>
<feature type="transmembrane region" description="Helical" evidence="8">
    <location>
        <begin position="131"/>
        <end position="150"/>
    </location>
</feature>
<feature type="transmembrane region" description="Helical" evidence="8">
    <location>
        <begin position="417"/>
        <end position="435"/>
    </location>
</feature>
<gene>
    <name evidence="9" type="ORF">C0039_18700</name>
</gene>
<reference evidence="9 10" key="1">
    <citation type="submission" date="2018-01" db="EMBL/GenBank/DDBJ databases">
        <title>The draft genome sequence of Halioglobus lutimaris HF004.</title>
        <authorList>
            <person name="Du Z.-J."/>
            <person name="Shi M.-J."/>
        </authorList>
    </citation>
    <scope>NUCLEOTIDE SEQUENCE [LARGE SCALE GENOMIC DNA]</scope>
    <source>
        <strain evidence="9 10">HF004</strain>
    </source>
</reference>
<feature type="transmembrane region" description="Helical" evidence="8">
    <location>
        <begin position="180"/>
        <end position="198"/>
    </location>
</feature>
<feature type="transmembrane region" description="Helical" evidence="8">
    <location>
        <begin position="157"/>
        <end position="174"/>
    </location>
</feature>
<feature type="transmembrane region" description="Helical" evidence="8">
    <location>
        <begin position="106"/>
        <end position="125"/>
    </location>
</feature>
<keyword evidence="10" id="KW-1185">Reference proteome</keyword>
<feature type="binding site" evidence="7">
    <location>
        <position position="209"/>
    </location>
    <ligand>
        <name>Mg(2+)</name>
        <dbReference type="ChEBI" id="CHEBI:18420"/>
    </ligand>
</feature>
<feature type="transmembrane region" description="Helical" evidence="8">
    <location>
        <begin position="6"/>
        <end position="24"/>
    </location>
</feature>
<comment type="caution">
    <text evidence="9">The sequence shown here is derived from an EMBL/GenBank/DDBJ whole genome shotgun (WGS) entry which is preliminary data.</text>
</comment>
<feature type="transmembrane region" description="Helical" evidence="8">
    <location>
        <begin position="473"/>
        <end position="490"/>
    </location>
</feature>
<evidence type="ECO:0000256" key="5">
    <source>
        <dbReference type="ARBA" id="ARBA00022989"/>
    </source>
</evidence>
<dbReference type="OrthoDB" id="9783652at2"/>
<name>A0A2N5WXV0_9GAMM</name>
<dbReference type="PANTHER" id="PTHR22926:SF3">
    <property type="entry name" value="UNDECAPRENYL-PHOSPHATE ALPHA-N-ACETYLGLUCOSAMINYL 1-PHOSPHATE TRANSFERASE"/>
    <property type="match status" value="1"/>
</dbReference>
<keyword evidence="3" id="KW-0808">Transferase</keyword>
<evidence type="ECO:0000313" key="9">
    <source>
        <dbReference type="EMBL" id="PLW67048.1"/>
    </source>
</evidence>
<dbReference type="PROSITE" id="PS01348">
    <property type="entry name" value="MRAY_2"/>
    <property type="match status" value="1"/>
</dbReference>
<feature type="transmembrane region" description="Helical" evidence="8">
    <location>
        <begin position="51"/>
        <end position="68"/>
    </location>
</feature>
<dbReference type="PANTHER" id="PTHR22926">
    <property type="entry name" value="PHOSPHO-N-ACETYLMURAMOYL-PENTAPEPTIDE-TRANSFERASE"/>
    <property type="match status" value="1"/>
</dbReference>
<feature type="transmembrane region" description="Helical" evidence="8">
    <location>
        <begin position="205"/>
        <end position="224"/>
    </location>
</feature>
<evidence type="ECO:0000313" key="10">
    <source>
        <dbReference type="Proteomes" id="UP000235005"/>
    </source>
</evidence>
<feature type="transmembrane region" description="Helical" evidence="8">
    <location>
        <begin position="358"/>
        <end position="381"/>
    </location>
</feature>
<feature type="transmembrane region" description="Helical" evidence="8">
    <location>
        <begin position="387"/>
        <end position="405"/>
    </location>
</feature>
<dbReference type="Pfam" id="PF00953">
    <property type="entry name" value="Glycos_transf_4"/>
    <property type="match status" value="1"/>
</dbReference>
<evidence type="ECO:0000256" key="8">
    <source>
        <dbReference type="SAM" id="Phobius"/>
    </source>
</evidence>
<feature type="transmembrane region" description="Helical" evidence="8">
    <location>
        <begin position="310"/>
        <end position="337"/>
    </location>
</feature>
<proteinExistence type="predicted"/>
<dbReference type="GO" id="GO:0009103">
    <property type="term" value="P:lipopolysaccharide biosynthetic process"/>
    <property type="evidence" value="ECO:0007669"/>
    <property type="project" value="TreeGrafter"/>
</dbReference>
<feature type="transmembrane region" description="Helical" evidence="8">
    <location>
        <begin position="74"/>
        <end position="94"/>
    </location>
</feature>
<protein>
    <recommendedName>
        <fullName evidence="11">Undecaprenyl/decaprenyl-phosphate alpha-N-acetylglucosaminyl 1-phosphate transferase</fullName>
    </recommendedName>
</protein>
<dbReference type="EMBL" id="PKUS01000039">
    <property type="protein sequence ID" value="PLW67048.1"/>
    <property type="molecule type" value="Genomic_DNA"/>
</dbReference>
<accession>A0A2N5WXV0</accession>
<comment type="subcellular location">
    <subcellularLocation>
        <location evidence="1">Cell membrane</location>
        <topology evidence="1">Multi-pass membrane protein</topology>
    </subcellularLocation>
</comment>
<evidence type="ECO:0000256" key="4">
    <source>
        <dbReference type="ARBA" id="ARBA00022692"/>
    </source>
</evidence>
<feature type="binding site" evidence="7">
    <location>
        <position position="149"/>
    </location>
    <ligand>
        <name>Mg(2+)</name>
        <dbReference type="ChEBI" id="CHEBI:18420"/>
    </ligand>
</feature>
<keyword evidence="2" id="KW-1003">Cell membrane</keyword>
<dbReference type="Proteomes" id="UP000235005">
    <property type="component" value="Unassembled WGS sequence"/>
</dbReference>
<dbReference type="GO" id="GO:0071555">
    <property type="term" value="P:cell wall organization"/>
    <property type="evidence" value="ECO:0007669"/>
    <property type="project" value="TreeGrafter"/>
</dbReference>
<evidence type="ECO:0000256" key="1">
    <source>
        <dbReference type="ARBA" id="ARBA00004651"/>
    </source>
</evidence>
<dbReference type="InterPro" id="IPR000715">
    <property type="entry name" value="Glycosyl_transferase_4"/>
</dbReference>
<dbReference type="GO" id="GO:0016780">
    <property type="term" value="F:phosphotransferase activity, for other substituted phosphate groups"/>
    <property type="evidence" value="ECO:0007669"/>
    <property type="project" value="InterPro"/>
</dbReference>
<keyword evidence="7" id="KW-0460">Magnesium</keyword>